<dbReference type="PANTHER" id="PTHR43633">
    <property type="entry name" value="ALCOHOL DEHYDROGENASE YQHD"/>
    <property type="match status" value="1"/>
</dbReference>
<dbReference type="InterPro" id="IPR044731">
    <property type="entry name" value="BDH-like"/>
</dbReference>
<dbReference type="Pfam" id="PF00465">
    <property type="entry name" value="Fe-ADH"/>
    <property type="match status" value="1"/>
</dbReference>
<sequence>MKNFVFNNPTKLIFGKDTIITRLRAELPTDKTILVTFGGGSVRKNGVYDQVIKTLEGLSFVEFWGIEPNPKVETIRKAVALGREHHAGFVLAVGGGSVIDASKLIAGAIPSERDAWDIVLSGKITEESLPLGTVLTIPATGSEMNSGGVISSIETKQKFGFSGAYPRFSVLDPTVTFSLPAYQVSCGIADTFVHVMEQYLTTTGQSRLMDRWAEGILLSLKELAPIIKEDPQNYDARADLMLCATMALNDFIRIGVTQDWSTHAIGHEITALTGLTHGHTLAIVLPGTMRVLGYTLKREKTLQYAERIWHITEGTEDERITAAIEATEQFFRSLDLPTRLNEMNIGREVSDEIVRRFAERDVKLGEASTVDAECTRKILDSCY</sequence>
<dbReference type="GO" id="GO:1990362">
    <property type="term" value="F:butanol dehydrogenase (NAD+) activity"/>
    <property type="evidence" value="ECO:0007669"/>
    <property type="project" value="InterPro"/>
</dbReference>
<evidence type="ECO:0000259" key="3">
    <source>
        <dbReference type="Pfam" id="PF00465"/>
    </source>
</evidence>
<dbReference type="GO" id="GO:0046872">
    <property type="term" value="F:metal ion binding"/>
    <property type="evidence" value="ECO:0007669"/>
    <property type="project" value="InterPro"/>
</dbReference>
<organism evidence="5 6">
    <name type="scientific">Porphyromonas macacae</name>
    <dbReference type="NCBI Taxonomy" id="28115"/>
    <lineage>
        <taxon>Bacteria</taxon>
        <taxon>Pseudomonadati</taxon>
        <taxon>Bacteroidota</taxon>
        <taxon>Bacteroidia</taxon>
        <taxon>Bacteroidales</taxon>
        <taxon>Porphyromonadaceae</taxon>
        <taxon>Porphyromonas</taxon>
    </lineage>
</organism>
<comment type="caution">
    <text evidence="5">The sequence shown here is derived from an EMBL/GenBank/DDBJ whole genome shotgun (WGS) entry which is preliminary data.</text>
</comment>
<evidence type="ECO:0000313" key="6">
    <source>
        <dbReference type="Proteomes" id="UP000030103"/>
    </source>
</evidence>
<dbReference type="Gene3D" id="1.20.1090.10">
    <property type="entry name" value="Dehydroquinate synthase-like - alpha domain"/>
    <property type="match status" value="1"/>
</dbReference>
<dbReference type="FunFam" id="3.40.50.1970:FF:000003">
    <property type="entry name" value="Alcohol dehydrogenase, iron-containing"/>
    <property type="match status" value="1"/>
</dbReference>
<dbReference type="OrthoDB" id="9801156at2"/>
<dbReference type="STRING" id="28115.HQ47_07230"/>
<feature type="domain" description="Fe-containing alcohol dehydrogenase-like C-terminal" evidence="4">
    <location>
        <begin position="190"/>
        <end position="378"/>
    </location>
</feature>
<dbReference type="InterPro" id="IPR001670">
    <property type="entry name" value="ADH_Fe/GldA"/>
</dbReference>
<dbReference type="GO" id="GO:0008106">
    <property type="term" value="F:alcohol dehydrogenase (NADP+) activity"/>
    <property type="evidence" value="ECO:0007669"/>
    <property type="project" value="TreeGrafter"/>
</dbReference>
<dbReference type="PROSITE" id="PS00060">
    <property type="entry name" value="ADH_IRON_2"/>
    <property type="match status" value="1"/>
</dbReference>
<keyword evidence="6" id="KW-1185">Reference proteome</keyword>
<dbReference type="Gene3D" id="3.40.50.1970">
    <property type="match status" value="1"/>
</dbReference>
<dbReference type="SUPFAM" id="SSF56796">
    <property type="entry name" value="Dehydroquinate synthase-like"/>
    <property type="match status" value="1"/>
</dbReference>
<dbReference type="PANTHER" id="PTHR43633:SF1">
    <property type="entry name" value="ALCOHOL DEHYDROGENASE YQHD"/>
    <property type="match status" value="1"/>
</dbReference>
<name>A0A0A2E7W1_9PORP</name>
<reference evidence="5 6" key="1">
    <citation type="submission" date="2014-09" db="EMBL/GenBank/DDBJ databases">
        <title>Draft Genome Sequence of Porphyromonas macacae COT-192_OH2859.</title>
        <authorList>
            <person name="Wallis C."/>
            <person name="Deusch O."/>
            <person name="O'Flynn C."/>
            <person name="Davis I."/>
            <person name="Horsfall A."/>
            <person name="Kirkwood N."/>
            <person name="Harris S."/>
            <person name="Eisen J.A."/>
            <person name="Coil D.A."/>
            <person name="Darling A.E."/>
            <person name="Jospin G."/>
            <person name="Alexiev A."/>
        </authorList>
    </citation>
    <scope>NUCLEOTIDE SEQUENCE [LARGE SCALE GENOMIC DNA]</scope>
    <source>
        <strain evidence="6">COT-192 OH2859</strain>
    </source>
</reference>
<evidence type="ECO:0000313" key="5">
    <source>
        <dbReference type="EMBL" id="KGN73727.1"/>
    </source>
</evidence>
<dbReference type="Pfam" id="PF25137">
    <property type="entry name" value="ADH_Fe_C"/>
    <property type="match status" value="1"/>
</dbReference>
<protein>
    <submittedName>
        <fullName evidence="5">Alcohol dehydrogenase</fullName>
    </submittedName>
</protein>
<dbReference type="GO" id="GO:1990002">
    <property type="term" value="F:methylglyoxal reductase (NADPH) (acetol producing) activity"/>
    <property type="evidence" value="ECO:0007669"/>
    <property type="project" value="TreeGrafter"/>
</dbReference>
<dbReference type="InterPro" id="IPR018211">
    <property type="entry name" value="ADH_Fe_CS"/>
</dbReference>
<dbReference type="AlphaFoldDB" id="A0A0A2E7W1"/>
<dbReference type="CDD" id="cd08187">
    <property type="entry name" value="BDH"/>
    <property type="match status" value="1"/>
</dbReference>
<dbReference type="InterPro" id="IPR056798">
    <property type="entry name" value="ADH_Fe_C"/>
</dbReference>
<keyword evidence="2" id="KW-0560">Oxidoreductase</keyword>
<dbReference type="RefSeq" id="WP_036874332.1">
    <property type="nucleotide sequence ID" value="NZ_JBGYTE010000042.1"/>
</dbReference>
<dbReference type="Proteomes" id="UP000030103">
    <property type="component" value="Unassembled WGS sequence"/>
</dbReference>
<evidence type="ECO:0000259" key="4">
    <source>
        <dbReference type="Pfam" id="PF25137"/>
    </source>
</evidence>
<dbReference type="EMBL" id="JRFA01000019">
    <property type="protein sequence ID" value="KGN73727.1"/>
    <property type="molecule type" value="Genomic_DNA"/>
</dbReference>
<proteinExistence type="inferred from homology"/>
<accession>A0A0A2E7W1</accession>
<evidence type="ECO:0000256" key="2">
    <source>
        <dbReference type="ARBA" id="ARBA00023002"/>
    </source>
</evidence>
<evidence type="ECO:0000256" key="1">
    <source>
        <dbReference type="ARBA" id="ARBA00007358"/>
    </source>
</evidence>
<comment type="similarity">
    <text evidence="1">Belongs to the iron-containing alcohol dehydrogenase family.</text>
</comment>
<feature type="domain" description="Alcohol dehydrogenase iron-type/glycerol dehydrogenase GldA" evidence="3">
    <location>
        <begin position="9"/>
        <end position="173"/>
    </location>
</feature>
<dbReference type="GO" id="GO:0005829">
    <property type="term" value="C:cytosol"/>
    <property type="evidence" value="ECO:0007669"/>
    <property type="project" value="TreeGrafter"/>
</dbReference>
<dbReference type="eggNOG" id="COG1979">
    <property type="taxonomic scope" value="Bacteria"/>
</dbReference>
<gene>
    <name evidence="5" type="ORF">HQ47_07230</name>
</gene>